<dbReference type="AlphaFoldDB" id="A0A6G7ZLV8"/>
<dbReference type="KEGG" id="ssin:G7078_03615"/>
<proteinExistence type="predicted"/>
<accession>A0A6G7ZLV8</accession>
<keyword evidence="2" id="KW-1185">Reference proteome</keyword>
<protein>
    <submittedName>
        <fullName evidence="1">Uncharacterized protein</fullName>
    </submittedName>
</protein>
<dbReference type="RefSeq" id="WP_166093087.1">
    <property type="nucleotide sequence ID" value="NZ_CP049871.1"/>
</dbReference>
<reference evidence="1 2" key="1">
    <citation type="submission" date="2020-03" db="EMBL/GenBank/DDBJ databases">
        <title>Sphingomonas sp. nov., isolated from fish.</title>
        <authorList>
            <person name="Hyun D.-W."/>
            <person name="Bae J.-W."/>
        </authorList>
    </citation>
    <scope>NUCLEOTIDE SEQUENCE [LARGE SCALE GENOMIC DNA]</scope>
    <source>
        <strain evidence="1 2">HDW15C</strain>
    </source>
</reference>
<evidence type="ECO:0000313" key="1">
    <source>
        <dbReference type="EMBL" id="QIL01964.1"/>
    </source>
</evidence>
<dbReference type="Proteomes" id="UP000502502">
    <property type="component" value="Chromosome"/>
</dbReference>
<name>A0A6G7ZLV8_9SPHN</name>
<organism evidence="1 2">
    <name type="scientific">Sphingomonas sinipercae</name>
    <dbReference type="NCBI Taxonomy" id="2714944"/>
    <lineage>
        <taxon>Bacteria</taxon>
        <taxon>Pseudomonadati</taxon>
        <taxon>Pseudomonadota</taxon>
        <taxon>Alphaproteobacteria</taxon>
        <taxon>Sphingomonadales</taxon>
        <taxon>Sphingomonadaceae</taxon>
        <taxon>Sphingomonas</taxon>
    </lineage>
</organism>
<gene>
    <name evidence="1" type="ORF">G7078_03615</name>
</gene>
<dbReference type="EMBL" id="CP049871">
    <property type="protein sequence ID" value="QIL01964.1"/>
    <property type="molecule type" value="Genomic_DNA"/>
</dbReference>
<evidence type="ECO:0000313" key="2">
    <source>
        <dbReference type="Proteomes" id="UP000502502"/>
    </source>
</evidence>
<sequence>MDMQRALNPEIAVRGEYDAAVKANTRYAYDLFIARHPGHPLAAAAKEKRAALDQQ</sequence>